<dbReference type="InterPro" id="IPR001507">
    <property type="entry name" value="ZP_dom"/>
</dbReference>
<feature type="domain" description="SRCR" evidence="18">
    <location>
        <begin position="665"/>
        <end position="760"/>
    </location>
</feature>
<feature type="domain" description="SRCR" evidence="18">
    <location>
        <begin position="134"/>
        <end position="231"/>
    </location>
</feature>
<evidence type="ECO:0000256" key="2">
    <source>
        <dbReference type="ARBA" id="ARBA00022448"/>
    </source>
</evidence>
<keyword evidence="3" id="KW-0812">Transmembrane</keyword>
<dbReference type="FunFam" id="3.10.250.10:FF:000005">
    <property type="entry name" value="Neurotrypsin isoform A"/>
    <property type="match status" value="1"/>
</dbReference>
<dbReference type="InterPro" id="IPR042235">
    <property type="entry name" value="ZP-C_dom"/>
</dbReference>
<keyword evidence="5" id="KW-0677">Repeat</keyword>
<dbReference type="SUPFAM" id="SSF49854">
    <property type="entry name" value="Spermadhesin, CUB domain"/>
    <property type="match status" value="1"/>
</dbReference>
<evidence type="ECO:0000313" key="20">
    <source>
        <dbReference type="EnsemblMetazoa" id="G10161.1:cds"/>
    </source>
</evidence>
<reference evidence="20" key="1">
    <citation type="submission" date="2022-08" db="UniProtKB">
        <authorList>
            <consortium name="EnsemblMetazoa"/>
        </authorList>
    </citation>
    <scope>IDENTIFICATION</scope>
    <source>
        <strain evidence="20">05x7-T-G4-1.051#20</strain>
    </source>
</reference>
<dbReference type="FunFam" id="3.10.250.10:FF:000011">
    <property type="entry name" value="Scavenger receptor class A member 5"/>
    <property type="match status" value="1"/>
</dbReference>
<keyword evidence="10" id="KW-0675">Receptor</keyword>
<dbReference type="PROSITE" id="PS50287">
    <property type="entry name" value="SRCR_2"/>
    <property type="match status" value="8"/>
</dbReference>
<dbReference type="PROSITE" id="PS01180">
    <property type="entry name" value="CUB"/>
    <property type="match status" value="1"/>
</dbReference>
<evidence type="ECO:0000256" key="16">
    <source>
        <dbReference type="SAM" id="SignalP"/>
    </source>
</evidence>
<evidence type="ECO:0000256" key="13">
    <source>
        <dbReference type="ARBA" id="ARBA00047197"/>
    </source>
</evidence>
<dbReference type="InterPro" id="IPR055355">
    <property type="entry name" value="ZP-C"/>
</dbReference>
<evidence type="ECO:0000256" key="6">
    <source>
        <dbReference type="ARBA" id="ARBA00022927"/>
    </source>
</evidence>
<keyword evidence="21" id="KW-1185">Reference proteome</keyword>
<sequence length="1248" mass="136905">MRFLDLILYTLLLQQSHIPSCAGETTPIRLVNGAHAYEGRVEVYHGGRWGTVCDDGFDAEDAVVVCRMLGYTSVFAKPYGGAHFGQGVGDILMDDVNCRGTESDISSCSFGGWTVNNCQHSEDAGVSCEPLSYFKLHGGNVSSEGYLQVTEWNDTAHPVCDNSTSDSQIHSICQMMGYSKGGFRLVSSVHHVTRRYYRYNDRGCYDNMICTLSPFAVTNCSQGRQLRIHCVSNTNDIRLIGGRKASEGRIEVKHNGIWGSICSQNFSLTEGMVICRSLGFKSSHVTVHRGDVFGHADRPEVISDLKCNGTEPDISACTNITYTERPCSPGNEVGVTCDTTPMRLVGGAGPWEGRVEIQNGGHWRGVCHDNLNQQTAEILCRMIGFPDNDVMAEIKQDHFYGRGSRDNMIHVLNCADGLSDISGCELSRRCTSGVGLSLRCHTKDIRLQGGSHPLEGRVEVKVQGQWRTICDEHWDDLDATTVCRMLTEYPIDQNVTGIAYKSAFFGRGTGRVAMSRVNCNGSEVSLLTCPADMTGGVNCDHSRDAGVSCSVNNHAVLVGTSSTTGTVNIVQGTQWYSVCDHSWTLEDARVLCRSMGYWSSSPTVYVDAWFGQANGTSLNIEPDCKGSELNLAFCRLKNEWGNQSCSHSDDAGVSCTPTALGFHTVRLSDGDAPGKGRLEVFYNSQWGSFCLDGWNQNNTDVVCSMLHYNSGGSFFQSQQGNTPVLVNSLGCFGNESDIGYCTADLNKASCKLKSVGVDCTDGIRARFVDSAHNFSGRVQVYKDGTWGEICSADLSDNEAKVLCSMMGFKQTTAHMISGPAHPTGSHGVVKVIDLQCDGWEEHVEQCTYISSGGCSRVGAHVQCFDCSGFFNTSTGNLTSTGYPMGYPRNDCLYVIAPPNNTDQIYKLVISDLDINSTGDSLEITEGVGGHPLALFTGHAPGSNVVAGKEFAVRFTSDTGSPSYRGFSLQWSPLTLEDAIRVNCDPTNWRIVVNMTLLRMMYPDSGVSQIYLSKQSCYGHVIDDTVVFDHSYTNCSTSKTVSDQFVTYSNQLVYPESTKPFPLIIHGYRWRVDVNCDLDRFEHVTQHYKPTEAPLTQTTIHHQVGGTGHYDIMLQFFTDPQYFHEINGNPITANIGENIYVKVSLHNDDFGTKMRLDTCETKPEAVSAPQNTYIIIKNGCSVDPSTQIVSQGTHETRFMFNAFVFPSNQNAVYISCNATFCSTGDLSSKCSQTCHHKRFNIIGQLYNLV</sequence>
<feature type="domain" description="CUB" evidence="17">
    <location>
        <begin position="866"/>
        <end position="973"/>
    </location>
</feature>
<dbReference type="SUPFAM" id="SSF56487">
    <property type="entry name" value="SRCR-like"/>
    <property type="match status" value="8"/>
</dbReference>
<feature type="disulfide bond" evidence="15">
    <location>
        <begin position="731"/>
        <end position="741"/>
    </location>
</feature>
<feature type="signal peptide" evidence="16">
    <location>
        <begin position="1"/>
        <end position="23"/>
    </location>
</feature>
<dbReference type="AlphaFoldDB" id="A0A8W8HLN8"/>
<feature type="domain" description="SRCR" evidence="18">
    <location>
        <begin position="445"/>
        <end position="550"/>
    </location>
</feature>
<evidence type="ECO:0000259" key="19">
    <source>
        <dbReference type="PROSITE" id="PS51034"/>
    </source>
</evidence>
<evidence type="ECO:0000256" key="1">
    <source>
        <dbReference type="ARBA" id="ARBA00004167"/>
    </source>
</evidence>
<dbReference type="OrthoDB" id="6102859at2759"/>
<feature type="disulfide bond" evidence="15">
    <location>
        <begin position="98"/>
        <end position="108"/>
    </location>
</feature>
<accession>A0A8W8HLN8</accession>
<evidence type="ECO:0000313" key="21">
    <source>
        <dbReference type="Proteomes" id="UP000005408"/>
    </source>
</evidence>
<dbReference type="Gene3D" id="2.60.40.4100">
    <property type="entry name" value="Zona pellucida, ZP-C domain"/>
    <property type="match status" value="1"/>
</dbReference>
<evidence type="ECO:0000256" key="15">
    <source>
        <dbReference type="PROSITE-ProRule" id="PRU00196"/>
    </source>
</evidence>
<feature type="domain" description="SRCR" evidence="18">
    <location>
        <begin position="342"/>
        <end position="441"/>
    </location>
</feature>
<evidence type="ECO:0000256" key="9">
    <source>
        <dbReference type="ARBA" id="ARBA00023157"/>
    </source>
</evidence>
<dbReference type="PROSITE" id="PS00420">
    <property type="entry name" value="SRCR_1"/>
    <property type="match status" value="2"/>
</dbReference>
<comment type="subcellular location">
    <subcellularLocation>
        <location evidence="1">Membrane</location>
        <topology evidence="1">Single-pass membrane protein</topology>
    </subcellularLocation>
</comment>
<dbReference type="SMART" id="SM00202">
    <property type="entry name" value="SR"/>
    <property type="match status" value="7"/>
</dbReference>
<dbReference type="GO" id="GO:0015031">
    <property type="term" value="P:protein transport"/>
    <property type="evidence" value="ECO:0007669"/>
    <property type="project" value="UniProtKB-KW"/>
</dbReference>
<feature type="domain" description="SRCR" evidence="18">
    <location>
        <begin position="554"/>
        <end position="656"/>
    </location>
</feature>
<evidence type="ECO:0000256" key="12">
    <source>
        <dbReference type="ARBA" id="ARBA00030560"/>
    </source>
</evidence>
<protein>
    <recommendedName>
        <fullName evidence="13">Scavenger receptor cysteine-rich domain-containing protein DMBT1</fullName>
    </recommendedName>
    <alternativeName>
        <fullName evidence="14">Deleted in malignant brain tumors 1 protein</fullName>
    </alternativeName>
    <alternativeName>
        <fullName evidence="12">Hensin</fullName>
    </alternativeName>
</protein>
<dbReference type="InterPro" id="IPR035914">
    <property type="entry name" value="Sperma_CUB_dom_sf"/>
</dbReference>
<dbReference type="GO" id="GO:0016020">
    <property type="term" value="C:membrane"/>
    <property type="evidence" value="ECO:0007669"/>
    <property type="project" value="UniProtKB-SubCell"/>
</dbReference>
<feature type="disulfide bond" evidence="15">
    <location>
        <begin position="624"/>
        <end position="634"/>
    </location>
</feature>
<dbReference type="PROSITE" id="PS51034">
    <property type="entry name" value="ZP_2"/>
    <property type="match status" value="1"/>
</dbReference>
<dbReference type="Gene3D" id="2.60.120.290">
    <property type="entry name" value="Spermadhesin, CUB domain"/>
    <property type="match status" value="1"/>
</dbReference>
<keyword evidence="4 16" id="KW-0732">Signal</keyword>
<dbReference type="Gene3D" id="2.60.40.3210">
    <property type="entry name" value="Zona pellucida, ZP-N domain"/>
    <property type="match status" value="1"/>
</dbReference>
<dbReference type="Proteomes" id="UP000005408">
    <property type="component" value="Unassembled WGS sequence"/>
</dbReference>
<dbReference type="SMART" id="SM00042">
    <property type="entry name" value="CUB"/>
    <property type="match status" value="1"/>
</dbReference>
<evidence type="ECO:0000256" key="5">
    <source>
        <dbReference type="ARBA" id="ARBA00022737"/>
    </source>
</evidence>
<dbReference type="InterPro" id="IPR036772">
    <property type="entry name" value="SRCR-like_dom_sf"/>
</dbReference>
<name>A0A8W8HLN8_MAGGI</name>
<feature type="disulfide bond" evidence="15">
    <location>
        <begin position="519"/>
        <end position="529"/>
    </location>
</feature>
<proteinExistence type="predicted"/>
<dbReference type="CDD" id="cd00041">
    <property type="entry name" value="CUB"/>
    <property type="match status" value="1"/>
</dbReference>
<evidence type="ECO:0000256" key="7">
    <source>
        <dbReference type="ARBA" id="ARBA00022989"/>
    </source>
</evidence>
<organism evidence="20 21">
    <name type="scientific">Magallana gigas</name>
    <name type="common">Pacific oyster</name>
    <name type="synonym">Crassostrea gigas</name>
    <dbReference type="NCBI Taxonomy" id="29159"/>
    <lineage>
        <taxon>Eukaryota</taxon>
        <taxon>Metazoa</taxon>
        <taxon>Spiralia</taxon>
        <taxon>Lophotrochozoa</taxon>
        <taxon>Mollusca</taxon>
        <taxon>Bivalvia</taxon>
        <taxon>Autobranchia</taxon>
        <taxon>Pteriomorphia</taxon>
        <taxon>Ostreida</taxon>
        <taxon>Ostreoidea</taxon>
        <taxon>Ostreidae</taxon>
        <taxon>Magallana</taxon>
    </lineage>
</organism>
<keyword evidence="8" id="KW-0472">Membrane</keyword>
<dbReference type="Gene3D" id="3.10.250.10">
    <property type="entry name" value="SRCR-like domain"/>
    <property type="match status" value="8"/>
</dbReference>
<dbReference type="PANTHER" id="PTHR48071">
    <property type="entry name" value="SRCR DOMAIN-CONTAINING PROTEIN"/>
    <property type="match status" value="1"/>
</dbReference>
<evidence type="ECO:0000256" key="3">
    <source>
        <dbReference type="ARBA" id="ARBA00022692"/>
    </source>
</evidence>
<evidence type="ECO:0000256" key="10">
    <source>
        <dbReference type="ARBA" id="ARBA00023170"/>
    </source>
</evidence>
<evidence type="ECO:0000256" key="14">
    <source>
        <dbReference type="ARBA" id="ARBA00047200"/>
    </source>
</evidence>
<evidence type="ECO:0000256" key="4">
    <source>
        <dbReference type="ARBA" id="ARBA00022729"/>
    </source>
</evidence>
<feature type="disulfide bond" evidence="15">
    <location>
        <begin position="836"/>
        <end position="846"/>
    </location>
</feature>
<keyword evidence="9 15" id="KW-1015">Disulfide bond</keyword>
<keyword evidence="7" id="KW-1133">Transmembrane helix</keyword>
<feature type="domain" description="SRCR" evidence="18">
    <location>
        <begin position="765"/>
        <end position="864"/>
    </location>
</feature>
<feature type="domain" description="ZP" evidence="19">
    <location>
        <begin position="982"/>
        <end position="1236"/>
    </location>
</feature>
<evidence type="ECO:0000259" key="17">
    <source>
        <dbReference type="PROSITE" id="PS01180"/>
    </source>
</evidence>
<dbReference type="PRINTS" id="PR00258">
    <property type="entry name" value="SPERACTRCPTR"/>
</dbReference>
<feature type="disulfide bond" evidence="15">
    <location>
        <begin position="790"/>
        <end position="854"/>
    </location>
</feature>
<dbReference type="Pfam" id="PF00530">
    <property type="entry name" value="SRCR"/>
    <property type="match status" value="8"/>
</dbReference>
<dbReference type="PANTHER" id="PTHR48071:SF18">
    <property type="entry name" value="DELETED IN MALIGNANT BRAIN TUMORS 1 PROTEIN-RELATED"/>
    <property type="match status" value="1"/>
</dbReference>
<feature type="disulfide bond" evidence="15">
    <location>
        <begin position="307"/>
        <end position="317"/>
    </location>
</feature>
<evidence type="ECO:0000259" key="18">
    <source>
        <dbReference type="PROSITE" id="PS50287"/>
    </source>
</evidence>
<dbReference type="InterPro" id="IPR000859">
    <property type="entry name" value="CUB_dom"/>
</dbReference>
<keyword evidence="11" id="KW-0325">Glycoprotein</keyword>
<dbReference type="SMART" id="SM00241">
    <property type="entry name" value="ZP"/>
    <property type="match status" value="1"/>
</dbReference>
<evidence type="ECO:0000256" key="11">
    <source>
        <dbReference type="ARBA" id="ARBA00023180"/>
    </source>
</evidence>
<dbReference type="EnsemblMetazoa" id="G10161.1">
    <property type="protein sequence ID" value="G10161.1:cds"/>
    <property type="gene ID" value="G10161"/>
</dbReference>
<dbReference type="Pfam" id="PF00431">
    <property type="entry name" value="CUB"/>
    <property type="match status" value="1"/>
</dbReference>
<evidence type="ECO:0000256" key="8">
    <source>
        <dbReference type="ARBA" id="ARBA00023136"/>
    </source>
</evidence>
<dbReference type="SMR" id="A0A8W8HLN8"/>
<feature type="domain" description="SRCR" evidence="18">
    <location>
        <begin position="237"/>
        <end position="338"/>
    </location>
</feature>
<dbReference type="FunFam" id="3.10.250.10:FF:000016">
    <property type="entry name" value="Scavenger receptor cysteine-rich protein type 12"/>
    <property type="match status" value="2"/>
</dbReference>
<dbReference type="InterPro" id="IPR001190">
    <property type="entry name" value="SRCR"/>
</dbReference>
<dbReference type="OMA" id="ATTVCRM"/>
<feature type="chain" id="PRO_5036482291" description="Scavenger receptor cysteine-rich domain-containing protein DMBT1" evidence="16">
    <location>
        <begin position="24"/>
        <end position="1248"/>
    </location>
</feature>
<dbReference type="Pfam" id="PF00100">
    <property type="entry name" value="Zona_pellucida"/>
    <property type="match status" value="1"/>
</dbReference>
<keyword evidence="2" id="KW-0813">Transport</keyword>
<feature type="domain" description="SRCR" evidence="18">
    <location>
        <begin position="28"/>
        <end position="129"/>
    </location>
</feature>
<comment type="caution">
    <text evidence="15">Lacks conserved residue(s) required for the propagation of feature annotation.</text>
</comment>
<keyword evidence="6" id="KW-0653">Protein transport</keyword>
<dbReference type="FunFam" id="3.10.250.10:FF:000007">
    <property type="entry name" value="Soluble scavenger receptor cysteine-rich domain-containing protein SSC5D"/>
    <property type="match status" value="1"/>
</dbReference>